<dbReference type="Gene3D" id="1.10.10.10">
    <property type="entry name" value="Winged helix-like DNA-binding domain superfamily/Winged helix DNA-binding domain"/>
    <property type="match status" value="1"/>
</dbReference>
<protein>
    <recommendedName>
        <fullName evidence="3">Regulatory protein RecX</fullName>
    </recommendedName>
</protein>
<evidence type="ECO:0000313" key="6">
    <source>
        <dbReference type="EMBL" id="WEK45885.1"/>
    </source>
</evidence>
<dbReference type="Pfam" id="PF02631">
    <property type="entry name" value="RecX_HTH2"/>
    <property type="match status" value="1"/>
</dbReference>
<comment type="similarity">
    <text evidence="2">Belongs to the RecX family.</text>
</comment>
<feature type="domain" description="RecX second three-helical" evidence="5">
    <location>
        <begin position="51"/>
        <end position="88"/>
    </location>
</feature>
<comment type="subcellular location">
    <subcellularLocation>
        <location evidence="1">Cytoplasm</location>
    </subcellularLocation>
</comment>
<proteinExistence type="inferred from homology"/>
<reference evidence="6" key="1">
    <citation type="submission" date="2023-03" db="EMBL/GenBank/DDBJ databases">
        <title>Andean soil-derived lignocellulolytic bacterial consortium as a source of novel taxa and putative plastic-active enzymes.</title>
        <authorList>
            <person name="Diaz-Garcia L."/>
            <person name="Chuvochina M."/>
            <person name="Feuerriegel G."/>
            <person name="Bunk B."/>
            <person name="Sproer C."/>
            <person name="Streit W.R."/>
            <person name="Rodriguez L.M."/>
            <person name="Overmann J."/>
            <person name="Jimenez D.J."/>
        </authorList>
    </citation>
    <scope>NUCLEOTIDE SEQUENCE</scope>
    <source>
        <strain evidence="6">MAG 26</strain>
    </source>
</reference>
<dbReference type="InterPro" id="IPR053924">
    <property type="entry name" value="RecX_HTH_2nd"/>
</dbReference>
<name>A0AAJ5X1G6_9SPHN</name>
<evidence type="ECO:0000256" key="3">
    <source>
        <dbReference type="ARBA" id="ARBA00018111"/>
    </source>
</evidence>
<keyword evidence="4" id="KW-0963">Cytoplasm</keyword>
<evidence type="ECO:0000256" key="2">
    <source>
        <dbReference type="ARBA" id="ARBA00009695"/>
    </source>
</evidence>
<evidence type="ECO:0000256" key="1">
    <source>
        <dbReference type="ARBA" id="ARBA00004496"/>
    </source>
</evidence>
<evidence type="ECO:0000259" key="5">
    <source>
        <dbReference type="Pfam" id="PF02631"/>
    </source>
</evidence>
<dbReference type="KEGG" id="acob:P0Y56_12725"/>
<evidence type="ECO:0000313" key="7">
    <source>
        <dbReference type="Proteomes" id="UP001218362"/>
    </source>
</evidence>
<dbReference type="AlphaFoldDB" id="A0AAJ5X1G6"/>
<gene>
    <name evidence="6" type="ORF">P0Y56_12725</name>
</gene>
<dbReference type="InterPro" id="IPR036388">
    <property type="entry name" value="WH-like_DNA-bd_sf"/>
</dbReference>
<dbReference type="Proteomes" id="UP001218362">
    <property type="component" value="Chromosome"/>
</dbReference>
<dbReference type="GO" id="GO:0005737">
    <property type="term" value="C:cytoplasm"/>
    <property type="evidence" value="ECO:0007669"/>
    <property type="project" value="UniProtKB-SubCell"/>
</dbReference>
<evidence type="ECO:0000256" key="4">
    <source>
        <dbReference type="ARBA" id="ARBA00022490"/>
    </source>
</evidence>
<accession>A0AAJ5X1G6</accession>
<sequence length="164" mass="17965">MALAYVARFATSGARFEAYLKRKLRERGWDGEGEPDLAALVGRYVELGYIDDEAFARSRSGGLLRRGYGPRRVEQELTAAGIAGEIREGVRPRTGAARAAALALARKRGFGPFGDTPDRARREKQITAMLRAGHSLDSARELVNAESIERAEEWAASAEEDIAE</sequence>
<dbReference type="EMBL" id="CP119316">
    <property type="protein sequence ID" value="WEK45885.1"/>
    <property type="molecule type" value="Genomic_DNA"/>
</dbReference>
<organism evidence="6 7">
    <name type="scientific">Candidatus Andeanibacterium colombiense</name>
    <dbReference type="NCBI Taxonomy" id="3121345"/>
    <lineage>
        <taxon>Bacteria</taxon>
        <taxon>Pseudomonadati</taxon>
        <taxon>Pseudomonadota</taxon>
        <taxon>Alphaproteobacteria</taxon>
        <taxon>Sphingomonadales</taxon>
        <taxon>Sphingomonadaceae</taxon>
        <taxon>Candidatus Andeanibacterium</taxon>
    </lineage>
</organism>